<dbReference type="SUPFAM" id="SSF55874">
    <property type="entry name" value="ATPase domain of HSP90 chaperone/DNA topoisomerase II/histidine kinase"/>
    <property type="match status" value="1"/>
</dbReference>
<feature type="domain" description="PAS" evidence="13">
    <location>
        <begin position="611"/>
        <end position="674"/>
    </location>
</feature>
<evidence type="ECO:0000256" key="3">
    <source>
        <dbReference type="ARBA" id="ARBA00022553"/>
    </source>
</evidence>
<gene>
    <name evidence="16" type="ORF">H6G83_08325</name>
</gene>
<dbReference type="RefSeq" id="WP_190469801.1">
    <property type="nucleotide sequence ID" value="NZ_JACJSG010000009.1"/>
</dbReference>
<evidence type="ECO:0000256" key="4">
    <source>
        <dbReference type="ARBA" id="ARBA00022679"/>
    </source>
</evidence>
<dbReference type="SMART" id="SM00387">
    <property type="entry name" value="HATPase_c"/>
    <property type="match status" value="1"/>
</dbReference>
<keyword evidence="11 12" id="KW-0472">Membrane</keyword>
<dbReference type="Pfam" id="PF00672">
    <property type="entry name" value="HAMP"/>
    <property type="match status" value="1"/>
</dbReference>
<dbReference type="Gene3D" id="3.30.450.20">
    <property type="entry name" value="PAS domain"/>
    <property type="match status" value="3"/>
</dbReference>
<evidence type="ECO:0000256" key="8">
    <source>
        <dbReference type="ARBA" id="ARBA00022840"/>
    </source>
</evidence>
<keyword evidence="8" id="KW-0067">ATP-binding</keyword>
<feature type="transmembrane region" description="Helical" evidence="12">
    <location>
        <begin position="363"/>
        <end position="382"/>
    </location>
</feature>
<evidence type="ECO:0000256" key="6">
    <source>
        <dbReference type="ARBA" id="ARBA00022741"/>
    </source>
</evidence>
<dbReference type="EMBL" id="JACJSG010000009">
    <property type="protein sequence ID" value="MBD2500624.1"/>
    <property type="molecule type" value="Genomic_DNA"/>
</dbReference>
<dbReference type="InterPro" id="IPR000700">
    <property type="entry name" value="PAS-assoc_C"/>
</dbReference>
<evidence type="ECO:0000256" key="12">
    <source>
        <dbReference type="SAM" id="Phobius"/>
    </source>
</evidence>
<keyword evidence="9 12" id="KW-1133">Transmembrane helix</keyword>
<feature type="domain" description="PAS" evidence="13">
    <location>
        <begin position="447"/>
        <end position="500"/>
    </location>
</feature>
<dbReference type="Pfam" id="PF07730">
    <property type="entry name" value="HisKA_3"/>
    <property type="match status" value="1"/>
</dbReference>
<name>A0ABR8D0C1_9NOST</name>
<dbReference type="InterPro" id="IPR050482">
    <property type="entry name" value="Sensor_HK_TwoCompSys"/>
</dbReference>
<dbReference type="SUPFAM" id="SSF158472">
    <property type="entry name" value="HAMP domain-like"/>
    <property type="match status" value="1"/>
</dbReference>
<accession>A0ABR8D0C1</accession>
<evidence type="ECO:0000256" key="11">
    <source>
        <dbReference type="ARBA" id="ARBA00023136"/>
    </source>
</evidence>
<dbReference type="InterPro" id="IPR011712">
    <property type="entry name" value="Sig_transdc_His_kin_sub3_dim/P"/>
</dbReference>
<dbReference type="SUPFAM" id="SSF103190">
    <property type="entry name" value="Sensory domain-like"/>
    <property type="match status" value="1"/>
</dbReference>
<dbReference type="CDD" id="cd00130">
    <property type="entry name" value="PAS"/>
    <property type="match status" value="1"/>
</dbReference>
<keyword evidence="4" id="KW-0808">Transferase</keyword>
<comment type="subcellular location">
    <subcellularLocation>
        <location evidence="1">Cell membrane</location>
        <topology evidence="1">Multi-pass membrane protein</topology>
    </subcellularLocation>
</comment>
<reference evidence="16 17" key="1">
    <citation type="journal article" date="2020" name="ISME J.">
        <title>Comparative genomics reveals insights into cyanobacterial evolution and habitat adaptation.</title>
        <authorList>
            <person name="Chen M.Y."/>
            <person name="Teng W.K."/>
            <person name="Zhao L."/>
            <person name="Hu C.X."/>
            <person name="Zhou Y.K."/>
            <person name="Han B.P."/>
            <person name="Song L.R."/>
            <person name="Shu W.S."/>
        </authorList>
    </citation>
    <scope>NUCLEOTIDE SEQUENCE [LARGE SCALE GENOMIC DNA]</scope>
    <source>
        <strain evidence="16 17">FACHB-119</strain>
    </source>
</reference>
<evidence type="ECO:0000313" key="16">
    <source>
        <dbReference type="EMBL" id="MBD2500624.1"/>
    </source>
</evidence>
<evidence type="ECO:0000256" key="5">
    <source>
        <dbReference type="ARBA" id="ARBA00022692"/>
    </source>
</evidence>
<dbReference type="PANTHER" id="PTHR24421">
    <property type="entry name" value="NITRATE/NITRITE SENSOR PROTEIN NARX-RELATED"/>
    <property type="match status" value="1"/>
</dbReference>
<dbReference type="SMART" id="SM00091">
    <property type="entry name" value="PAS"/>
    <property type="match status" value="1"/>
</dbReference>
<proteinExistence type="predicted"/>
<dbReference type="Gene3D" id="6.10.340.10">
    <property type="match status" value="1"/>
</dbReference>
<sequence>MVFSLSESLKHLSDHHTKRSLRTILIIPFVLQIFAVVSLTGYLSFKNGQQAVNNIAAQLLREISLRVQQNLENFLSTPHKITQDNANLIKFKQLNIQNPYQLEKHFYEQLKVFDSVSLIGFANKNKELISSERFPDDSLTIRVSSKSTNYNLRTYATNIQGQRTSINDYGKPYDPRRRNWYNQAIKTGKPVWSEIYPHNSGLALYIGASQPVYDNQGNLQGVLLSNLNLAKIGTFLNSLKIGKTGISFIIERPSGKLVATSTDEKPFRANHFKTQLPENKIKSFLATESSDIKTRLTSAYLKDKFSYFSAIQSPQQLNFQIDGKRHFIQVLPFQERRGIDWLIVVVVPEYDFMSEINANTRTTVMLCIVALIVAMTVGLLIVRSINKAVTVLKESALALAQGEWEKRIEIGRTDELGELAKSFNSMADQLQSTFAQMQDLNKALLQSKNRLQQFLDAVPVAISINDNNGQVYYDNRALQKLVNMEILPFVEKEQMAEYYQIYLTGTDQLYPAAELPIVHSLAGETVHIDNLEFRHLHQTTPVEVLSMPIFDESGEVIYALTVWIDITERKKTEKLLADYNLILEQQVTERTLELQQEIAERKQAELALVESETRFRLLAEATFEAIVITHEGVILDTNQTCAEMFGYEFSEVIGMRVIDFTAPEYREQVMQKIRSGDEGIYETVCLCKDGTTFPAEIRARVMSYRGRNIRMAAVQDITNRKRAEEATILAERNRLAQEIHDTLAQAFAVVIVHLDTASRKLTTDIETAQALIKAGRDLAHSGLTEARRSIKAMRSQLLEDENIFHGLNRFATQMFSATNTHIVCQVVGEIYPLPPDVENNLLRIGQEALTNAFKYARAQEIHIELVYQERQCSLRIKDDGQGFDMGSVSIVNSFGFLIMSERAERIGAKLTIQSSPGQGTEVMVTINI</sequence>
<dbReference type="PROSITE" id="PS50885">
    <property type="entry name" value="HAMP"/>
    <property type="match status" value="1"/>
</dbReference>
<feature type="domain" description="HAMP" evidence="15">
    <location>
        <begin position="383"/>
        <end position="435"/>
    </location>
</feature>
<dbReference type="SUPFAM" id="SSF55785">
    <property type="entry name" value="PYP-like sensor domain (PAS domain)"/>
    <property type="match status" value="2"/>
</dbReference>
<evidence type="ECO:0000259" key="14">
    <source>
        <dbReference type="PROSITE" id="PS50113"/>
    </source>
</evidence>
<keyword evidence="3" id="KW-0597">Phosphoprotein</keyword>
<dbReference type="InterPro" id="IPR000014">
    <property type="entry name" value="PAS"/>
</dbReference>
<dbReference type="InterPro" id="IPR036890">
    <property type="entry name" value="HATPase_C_sf"/>
</dbReference>
<dbReference type="Pfam" id="PF02743">
    <property type="entry name" value="dCache_1"/>
    <property type="match status" value="1"/>
</dbReference>
<comment type="caution">
    <text evidence="16">The sequence shown here is derived from an EMBL/GenBank/DDBJ whole genome shotgun (WGS) entry which is preliminary data.</text>
</comment>
<feature type="transmembrane region" description="Helical" evidence="12">
    <location>
        <begin position="21"/>
        <end position="45"/>
    </location>
</feature>
<dbReference type="InterPro" id="IPR013656">
    <property type="entry name" value="PAS_4"/>
</dbReference>
<dbReference type="Pfam" id="PF08448">
    <property type="entry name" value="PAS_4"/>
    <property type="match status" value="1"/>
</dbReference>
<evidence type="ECO:0000313" key="17">
    <source>
        <dbReference type="Proteomes" id="UP000661112"/>
    </source>
</evidence>
<evidence type="ECO:0000259" key="13">
    <source>
        <dbReference type="PROSITE" id="PS50112"/>
    </source>
</evidence>
<dbReference type="InterPro" id="IPR001610">
    <property type="entry name" value="PAC"/>
</dbReference>
<evidence type="ECO:0000256" key="7">
    <source>
        <dbReference type="ARBA" id="ARBA00022777"/>
    </source>
</evidence>
<evidence type="ECO:0000256" key="9">
    <source>
        <dbReference type="ARBA" id="ARBA00022989"/>
    </source>
</evidence>
<dbReference type="InterPro" id="IPR003660">
    <property type="entry name" value="HAMP_dom"/>
</dbReference>
<dbReference type="CDD" id="cd12913">
    <property type="entry name" value="PDC1_MCP_like"/>
    <property type="match status" value="1"/>
</dbReference>
<evidence type="ECO:0000256" key="10">
    <source>
        <dbReference type="ARBA" id="ARBA00023012"/>
    </source>
</evidence>
<dbReference type="Gene3D" id="1.20.5.1930">
    <property type="match status" value="1"/>
</dbReference>
<protein>
    <submittedName>
        <fullName evidence="16">PAS domain S-box protein</fullName>
    </submittedName>
</protein>
<feature type="domain" description="PAC" evidence="14">
    <location>
        <begin position="527"/>
        <end position="578"/>
    </location>
</feature>
<dbReference type="SMART" id="SM00304">
    <property type="entry name" value="HAMP"/>
    <property type="match status" value="1"/>
</dbReference>
<dbReference type="CDD" id="cd06225">
    <property type="entry name" value="HAMP"/>
    <property type="match status" value="1"/>
</dbReference>
<keyword evidence="6" id="KW-0547">Nucleotide-binding</keyword>
<keyword evidence="2" id="KW-1003">Cell membrane</keyword>
<dbReference type="CDD" id="cd16917">
    <property type="entry name" value="HATPase_UhpB-NarQ-NarX-like"/>
    <property type="match status" value="1"/>
</dbReference>
<evidence type="ECO:0000256" key="1">
    <source>
        <dbReference type="ARBA" id="ARBA00004651"/>
    </source>
</evidence>
<keyword evidence="17" id="KW-1185">Reference proteome</keyword>
<dbReference type="Pfam" id="PF13426">
    <property type="entry name" value="PAS_9"/>
    <property type="match status" value="1"/>
</dbReference>
<evidence type="ECO:0000259" key="15">
    <source>
        <dbReference type="PROSITE" id="PS50885"/>
    </source>
</evidence>
<dbReference type="PROSITE" id="PS50113">
    <property type="entry name" value="PAC"/>
    <property type="match status" value="1"/>
</dbReference>
<dbReference type="PROSITE" id="PS50112">
    <property type="entry name" value="PAS"/>
    <property type="match status" value="2"/>
</dbReference>
<dbReference type="InterPro" id="IPR003594">
    <property type="entry name" value="HATPase_dom"/>
</dbReference>
<dbReference type="Proteomes" id="UP000661112">
    <property type="component" value="Unassembled WGS sequence"/>
</dbReference>
<dbReference type="Gene3D" id="3.30.565.10">
    <property type="entry name" value="Histidine kinase-like ATPase, C-terminal domain"/>
    <property type="match status" value="1"/>
</dbReference>
<dbReference type="InterPro" id="IPR035965">
    <property type="entry name" value="PAS-like_dom_sf"/>
</dbReference>
<evidence type="ECO:0000256" key="2">
    <source>
        <dbReference type="ARBA" id="ARBA00022475"/>
    </source>
</evidence>
<keyword evidence="5 12" id="KW-0812">Transmembrane</keyword>
<keyword evidence="7" id="KW-0418">Kinase</keyword>
<dbReference type="NCBIfam" id="TIGR00229">
    <property type="entry name" value="sensory_box"/>
    <property type="match status" value="1"/>
</dbReference>
<dbReference type="Pfam" id="PF02518">
    <property type="entry name" value="HATPase_c"/>
    <property type="match status" value="1"/>
</dbReference>
<dbReference type="SMART" id="SM00086">
    <property type="entry name" value="PAC"/>
    <property type="match status" value="2"/>
</dbReference>
<dbReference type="PANTHER" id="PTHR24421:SF62">
    <property type="entry name" value="SENSORY TRANSDUCTION HISTIDINE KINASE"/>
    <property type="match status" value="1"/>
</dbReference>
<organism evidence="16 17">
    <name type="scientific">Anabaena azotica FACHB-119</name>
    <dbReference type="NCBI Taxonomy" id="947527"/>
    <lineage>
        <taxon>Bacteria</taxon>
        <taxon>Bacillati</taxon>
        <taxon>Cyanobacteriota</taxon>
        <taxon>Cyanophyceae</taxon>
        <taxon>Nostocales</taxon>
        <taxon>Nostocaceae</taxon>
        <taxon>Anabaena</taxon>
        <taxon>Anabaena azotica</taxon>
    </lineage>
</organism>
<dbReference type="InterPro" id="IPR033479">
    <property type="entry name" value="dCache_1"/>
</dbReference>
<keyword evidence="10" id="KW-0902">Two-component regulatory system</keyword>
<dbReference type="InterPro" id="IPR029151">
    <property type="entry name" value="Sensor-like_sf"/>
</dbReference>